<dbReference type="InterPro" id="IPR001594">
    <property type="entry name" value="Palmitoyltrfase_DHHC"/>
</dbReference>
<dbReference type="PANTHER" id="PTHR12246">
    <property type="entry name" value="PALMITOYLTRANSFERASE ZDHHC16"/>
    <property type="match status" value="1"/>
</dbReference>
<dbReference type="EMBL" id="MPUH01000790">
    <property type="protein sequence ID" value="OMJ73865.1"/>
    <property type="molecule type" value="Genomic_DNA"/>
</dbReference>
<evidence type="ECO:0000256" key="6">
    <source>
        <dbReference type="ARBA" id="ARBA00023315"/>
    </source>
</evidence>
<feature type="transmembrane region" description="Helical" evidence="7">
    <location>
        <begin position="203"/>
        <end position="223"/>
    </location>
</feature>
<evidence type="ECO:0000313" key="9">
    <source>
        <dbReference type="EMBL" id="OMJ73865.1"/>
    </source>
</evidence>
<comment type="subcellular location">
    <subcellularLocation>
        <location evidence="1">Membrane</location>
        <topology evidence="1">Multi-pass membrane protein</topology>
    </subcellularLocation>
</comment>
<evidence type="ECO:0000256" key="1">
    <source>
        <dbReference type="ARBA" id="ARBA00004141"/>
    </source>
</evidence>
<sequence length="334" mass="38700">MVDSHTSLTFAQAFEDTEKELKNNLPPWEKASFSDKILIIVIKAIILFPVVVVLFIVAATYGIYIAFYAIPILRDNDDRPEVYYWHSDSERNAAEIRTFIILAVLTWNVFWLLFSLYKASWTDPGEIPKIPEWEILLEDSSESGTDKITIEKRKDGSLRTCNHCQLKKPDRCHHCKQCDRCNLKMDHHCNWIANCVGNYNYKYFFLVVFYGAFSLILFVATFWETVVVGLCDNDNSEFFMLFVVTVYALGILLAIAVVGFMLFHLWLIWNGYTTIEFCEKKRGKVANFAKSPYTQGTMNNYKEALGNNVWLWLLPFGYEKSKDSGLHFTTKNIN</sequence>
<keyword evidence="2 7" id="KW-0808">Transferase</keyword>
<dbReference type="AlphaFoldDB" id="A0A1R2BB09"/>
<dbReference type="GO" id="GO:0019706">
    <property type="term" value="F:protein-cysteine S-palmitoyltransferase activity"/>
    <property type="evidence" value="ECO:0007669"/>
    <property type="project" value="UniProtKB-EC"/>
</dbReference>
<dbReference type="Proteomes" id="UP000187209">
    <property type="component" value="Unassembled WGS sequence"/>
</dbReference>
<dbReference type="InterPro" id="IPR039859">
    <property type="entry name" value="PFA4/ZDH16/20/ERF2-like"/>
</dbReference>
<organism evidence="9 10">
    <name type="scientific">Stentor coeruleus</name>
    <dbReference type="NCBI Taxonomy" id="5963"/>
    <lineage>
        <taxon>Eukaryota</taxon>
        <taxon>Sar</taxon>
        <taxon>Alveolata</taxon>
        <taxon>Ciliophora</taxon>
        <taxon>Postciliodesmatophora</taxon>
        <taxon>Heterotrichea</taxon>
        <taxon>Heterotrichida</taxon>
        <taxon>Stentoridae</taxon>
        <taxon>Stentor</taxon>
    </lineage>
</organism>
<keyword evidence="3 7" id="KW-0812">Transmembrane</keyword>
<proteinExistence type="inferred from homology"/>
<evidence type="ECO:0000256" key="4">
    <source>
        <dbReference type="ARBA" id="ARBA00022989"/>
    </source>
</evidence>
<dbReference type="EC" id="2.3.1.225" evidence="7"/>
<keyword evidence="5 7" id="KW-0472">Membrane</keyword>
<dbReference type="OrthoDB" id="298126at2759"/>
<keyword evidence="4 7" id="KW-1133">Transmembrane helix</keyword>
<evidence type="ECO:0000256" key="5">
    <source>
        <dbReference type="ARBA" id="ARBA00023136"/>
    </source>
</evidence>
<evidence type="ECO:0000259" key="8">
    <source>
        <dbReference type="Pfam" id="PF01529"/>
    </source>
</evidence>
<dbReference type="PROSITE" id="PS50216">
    <property type="entry name" value="DHHC"/>
    <property type="match status" value="1"/>
</dbReference>
<gene>
    <name evidence="9" type="ORF">SteCoe_27345</name>
</gene>
<feature type="domain" description="Palmitoyltransferase DHHC" evidence="8">
    <location>
        <begin position="157"/>
        <end position="280"/>
    </location>
</feature>
<comment type="domain">
    <text evidence="7">The DHHC domain is required for palmitoyltransferase activity.</text>
</comment>
<dbReference type="Pfam" id="PF01529">
    <property type="entry name" value="DHHC"/>
    <property type="match status" value="1"/>
</dbReference>
<evidence type="ECO:0000256" key="7">
    <source>
        <dbReference type="RuleBase" id="RU079119"/>
    </source>
</evidence>
<keyword evidence="10" id="KW-1185">Reference proteome</keyword>
<feature type="transmembrane region" description="Helical" evidence="7">
    <location>
        <begin position="37"/>
        <end position="70"/>
    </location>
</feature>
<evidence type="ECO:0000256" key="2">
    <source>
        <dbReference type="ARBA" id="ARBA00022679"/>
    </source>
</evidence>
<evidence type="ECO:0000256" key="3">
    <source>
        <dbReference type="ARBA" id="ARBA00022692"/>
    </source>
</evidence>
<evidence type="ECO:0000313" key="10">
    <source>
        <dbReference type="Proteomes" id="UP000187209"/>
    </source>
</evidence>
<feature type="transmembrane region" description="Helical" evidence="7">
    <location>
        <begin position="96"/>
        <end position="117"/>
    </location>
</feature>
<feature type="transmembrane region" description="Helical" evidence="7">
    <location>
        <begin position="238"/>
        <end position="263"/>
    </location>
</feature>
<protein>
    <recommendedName>
        <fullName evidence="7">Palmitoyltransferase</fullName>
        <ecNumber evidence="7">2.3.1.225</ecNumber>
    </recommendedName>
</protein>
<keyword evidence="6 7" id="KW-0012">Acyltransferase</keyword>
<comment type="similarity">
    <text evidence="7">Belongs to the DHHC palmitoyltransferase family.</text>
</comment>
<dbReference type="GO" id="GO:0016020">
    <property type="term" value="C:membrane"/>
    <property type="evidence" value="ECO:0007669"/>
    <property type="project" value="UniProtKB-SubCell"/>
</dbReference>
<comment type="catalytic activity">
    <reaction evidence="7">
        <text>L-cysteinyl-[protein] + hexadecanoyl-CoA = S-hexadecanoyl-L-cysteinyl-[protein] + CoA</text>
        <dbReference type="Rhea" id="RHEA:36683"/>
        <dbReference type="Rhea" id="RHEA-COMP:10131"/>
        <dbReference type="Rhea" id="RHEA-COMP:11032"/>
        <dbReference type="ChEBI" id="CHEBI:29950"/>
        <dbReference type="ChEBI" id="CHEBI:57287"/>
        <dbReference type="ChEBI" id="CHEBI:57379"/>
        <dbReference type="ChEBI" id="CHEBI:74151"/>
        <dbReference type="EC" id="2.3.1.225"/>
    </reaction>
</comment>
<accession>A0A1R2BB09</accession>
<comment type="caution">
    <text evidence="9">The sequence shown here is derived from an EMBL/GenBank/DDBJ whole genome shotgun (WGS) entry which is preliminary data.</text>
</comment>
<name>A0A1R2BB09_9CILI</name>
<reference evidence="9 10" key="1">
    <citation type="submission" date="2016-11" db="EMBL/GenBank/DDBJ databases">
        <title>The macronuclear genome of Stentor coeruleus: a giant cell with tiny introns.</title>
        <authorList>
            <person name="Slabodnick M."/>
            <person name="Ruby J.G."/>
            <person name="Reiff S.B."/>
            <person name="Swart E.C."/>
            <person name="Gosai S."/>
            <person name="Prabakaran S."/>
            <person name="Witkowska E."/>
            <person name="Larue G.E."/>
            <person name="Fisher S."/>
            <person name="Freeman R.M."/>
            <person name="Gunawardena J."/>
            <person name="Chu W."/>
            <person name="Stover N.A."/>
            <person name="Gregory B.D."/>
            <person name="Nowacki M."/>
            <person name="Derisi J."/>
            <person name="Roy S.W."/>
            <person name="Marshall W.F."/>
            <person name="Sood P."/>
        </authorList>
    </citation>
    <scope>NUCLEOTIDE SEQUENCE [LARGE SCALE GENOMIC DNA]</scope>
    <source>
        <strain evidence="9">WM001</strain>
    </source>
</reference>